<keyword evidence="1" id="KW-1133">Transmembrane helix</keyword>
<keyword evidence="3" id="KW-1185">Reference proteome</keyword>
<accession>A0ABM4ARD6</accession>
<dbReference type="GeneID" id="113393792"/>
<proteinExistence type="predicted"/>
<feature type="chain" id="PRO_5046765465" evidence="2">
    <location>
        <begin position="17"/>
        <end position="684"/>
    </location>
</feature>
<feature type="transmembrane region" description="Helical" evidence="1">
    <location>
        <begin position="314"/>
        <end position="332"/>
    </location>
</feature>
<gene>
    <name evidence="4" type="primary">LOC113393792</name>
</gene>
<feature type="transmembrane region" description="Helical" evidence="1">
    <location>
        <begin position="500"/>
        <end position="524"/>
    </location>
</feature>
<reference evidence="4" key="1">
    <citation type="submission" date="2025-08" db="UniProtKB">
        <authorList>
            <consortium name="RefSeq"/>
        </authorList>
    </citation>
    <scope>IDENTIFICATION</scope>
    <source>
        <tissue evidence="4">Whole body</tissue>
    </source>
</reference>
<organism evidence="3 4">
    <name type="scientific">Vanessa tameamea</name>
    <name type="common">Kamehameha butterfly</name>
    <dbReference type="NCBI Taxonomy" id="334116"/>
    <lineage>
        <taxon>Eukaryota</taxon>
        <taxon>Metazoa</taxon>
        <taxon>Ecdysozoa</taxon>
        <taxon>Arthropoda</taxon>
        <taxon>Hexapoda</taxon>
        <taxon>Insecta</taxon>
        <taxon>Pterygota</taxon>
        <taxon>Neoptera</taxon>
        <taxon>Endopterygota</taxon>
        <taxon>Lepidoptera</taxon>
        <taxon>Glossata</taxon>
        <taxon>Ditrysia</taxon>
        <taxon>Papilionoidea</taxon>
        <taxon>Nymphalidae</taxon>
        <taxon>Nymphalinae</taxon>
        <taxon>Vanessa</taxon>
    </lineage>
</organism>
<feature type="transmembrane region" description="Helical" evidence="1">
    <location>
        <begin position="283"/>
        <end position="307"/>
    </location>
</feature>
<keyword evidence="1" id="KW-0812">Transmembrane</keyword>
<evidence type="ECO:0000313" key="3">
    <source>
        <dbReference type="Proteomes" id="UP001652626"/>
    </source>
</evidence>
<feature type="signal peptide" evidence="2">
    <location>
        <begin position="1"/>
        <end position="16"/>
    </location>
</feature>
<dbReference type="RefSeq" id="XP_064073863.1">
    <property type="nucleotide sequence ID" value="XM_064217793.1"/>
</dbReference>
<keyword evidence="2" id="KW-0732">Signal</keyword>
<dbReference type="PANTHER" id="PTHR35450:SF2">
    <property type="entry name" value="REVERSE TRANSCRIPTASE DOMAIN-CONTAINING PROTEIN"/>
    <property type="match status" value="1"/>
</dbReference>
<feature type="transmembrane region" description="Helical" evidence="1">
    <location>
        <begin position="531"/>
        <end position="549"/>
    </location>
</feature>
<name>A0ABM4ARD6_VANTA</name>
<sequence>MKFFIMLAVIVAVALARPGTSTWTLQELTDALQNPNVNPAVVPFLEHALNELMSALHNGHEFESIHVPLPADIAIIAEPVIPSPVDFPAVSSPLVQLIINVKSPQQVTDVGTAPPANVPGPDFNPIDVIAVNPIEVIVIKWLRSSHDCLASQFQSALESGSLPQFLTTGVTHLLHKSGSATDPKNYRPITWLPTVYKLLTSILRDKINSHIQNNDSINFRSLSANESYKYLGVSEALGINVTDMKQSLQERFFGRLKKVLKSLLSGGNKVRAFNGWVMPEDTYIYVSFFLYIKLVFEHYNIIVFCYFRKNTANMKFFAIFAAVVAVALARPGTSTWTLEELSDALQNPNIDPALVPILEHALNELVSALHNGEQLESIFVPLPADVSIVPSPVVPAPVVPSPAASSPLVQIIVNVKSQQQVAEAPVDPTPVLVHESGDEPNEEPIIIFPLPTTVNPFDAIAVNPVDMVTDVGTAPPANVPGPDFNPIDVIAVNPIEEDTYIYVSFFLYIKLVFEHYNIIVFCYFRKNTANMKFFAIFAAVVAVALARPGTSTWTLEELSDALQNPNIDPALVPILEHALNELVSALHNGEQLESIFVPLPADVSIVPSPVVPAPVVPSPAASSPLVQIIVNVKSQQQVAEAPVDPTPVLVHESGDEPNEEPIIIFPLPTTVNPFDAIAVNPVDM</sequence>
<evidence type="ECO:0000256" key="2">
    <source>
        <dbReference type="SAM" id="SignalP"/>
    </source>
</evidence>
<evidence type="ECO:0000313" key="4">
    <source>
        <dbReference type="RefSeq" id="XP_064073863.1"/>
    </source>
</evidence>
<protein>
    <submittedName>
        <fullName evidence="4">Uncharacterized protein LOC113393792</fullName>
    </submittedName>
</protein>
<dbReference type="PANTHER" id="PTHR35450">
    <property type="entry name" value="REVERSE TRANSCRIPTASE DOMAIN-CONTAINING PROTEIN"/>
    <property type="match status" value="1"/>
</dbReference>
<evidence type="ECO:0000256" key="1">
    <source>
        <dbReference type="SAM" id="Phobius"/>
    </source>
</evidence>
<keyword evidence="1" id="KW-0472">Membrane</keyword>
<dbReference type="Proteomes" id="UP001652626">
    <property type="component" value="Chromosome 18"/>
</dbReference>